<dbReference type="SMART" id="SM00324">
    <property type="entry name" value="RhoGAP"/>
    <property type="match status" value="1"/>
</dbReference>
<dbReference type="GO" id="GO:0005254">
    <property type="term" value="F:chloride channel activity"/>
    <property type="evidence" value="ECO:0007669"/>
    <property type="project" value="UniProtKB-UniRule"/>
</dbReference>
<comment type="similarity">
    <text evidence="11">Belongs to the chloride channel (TC 2.A.49) family.</text>
</comment>
<feature type="domain" description="Rho-GAP" evidence="13">
    <location>
        <begin position="160"/>
        <end position="352"/>
    </location>
</feature>
<evidence type="ECO:0000313" key="15">
    <source>
        <dbReference type="EMBL" id="KAK7576124.1"/>
    </source>
</evidence>
<feature type="region of interest" description="Disordered" evidence="12">
    <location>
        <begin position="498"/>
        <end position="522"/>
    </location>
</feature>
<reference evidence="15 16" key="1">
    <citation type="submission" date="2024-03" db="EMBL/GenBank/DDBJ databases">
        <title>Adaptation during the transition from Ophiocordyceps entomopathogen to insect associate is accompanied by gene loss and intensified selection.</title>
        <authorList>
            <person name="Ward C.M."/>
            <person name="Onetto C.A."/>
            <person name="Borneman A.R."/>
        </authorList>
    </citation>
    <scope>NUCLEOTIDE SEQUENCE [LARGE SCALE GENOMIC DNA]</scope>
    <source>
        <strain evidence="15">AWRI1</strain>
        <tissue evidence="15">Single Adult Female</tissue>
    </source>
</reference>
<dbReference type="PANTHER" id="PTHR11689:SF136">
    <property type="entry name" value="H(+)_CL(-) EXCHANGE TRANSPORTER 7"/>
    <property type="match status" value="1"/>
</dbReference>
<dbReference type="CDD" id="cd04591">
    <property type="entry name" value="CBS_pair_voltage-gated_CLC_euk_bac"/>
    <property type="match status" value="1"/>
</dbReference>
<feature type="compositionally biased region" description="Pro residues" evidence="12">
    <location>
        <begin position="658"/>
        <end position="668"/>
    </location>
</feature>
<dbReference type="InterPro" id="IPR000644">
    <property type="entry name" value="CBS_dom"/>
</dbReference>
<dbReference type="PANTHER" id="PTHR11689">
    <property type="entry name" value="CHLORIDE CHANNEL PROTEIN CLC FAMILY MEMBER"/>
    <property type="match status" value="1"/>
</dbReference>
<feature type="compositionally biased region" description="Polar residues" evidence="12">
    <location>
        <begin position="399"/>
        <end position="421"/>
    </location>
</feature>
<feature type="compositionally biased region" description="Polar residues" evidence="12">
    <location>
        <begin position="324"/>
        <end position="342"/>
    </location>
</feature>
<feature type="transmembrane region" description="Helical" evidence="11">
    <location>
        <begin position="782"/>
        <end position="803"/>
    </location>
</feature>
<evidence type="ECO:0000256" key="7">
    <source>
        <dbReference type="ARBA" id="ARBA00023122"/>
    </source>
</evidence>
<keyword evidence="6 11" id="KW-0406">Ion transport</keyword>
<feature type="transmembrane region" description="Helical" evidence="11">
    <location>
        <begin position="1102"/>
        <end position="1119"/>
    </location>
</feature>
<dbReference type="InterPro" id="IPR046342">
    <property type="entry name" value="CBS_dom_sf"/>
</dbReference>
<feature type="transmembrane region" description="Helical" evidence="11">
    <location>
        <begin position="1125"/>
        <end position="1148"/>
    </location>
</feature>
<feature type="domain" description="CBS" evidence="14">
    <location>
        <begin position="1359"/>
        <end position="1417"/>
    </location>
</feature>
<gene>
    <name evidence="15" type="ORF">V9T40_012410</name>
</gene>
<keyword evidence="7 10" id="KW-0129">CBS domain</keyword>
<sequence length="1425" mass="159277">MDGELKFSESCFPKDSLALLKVDNCLIDSDDLMEESKYQAALKHTSNSNSTGNTTKAESIKDELEDIEMKVEQCRVSASAELEIQLVRDEQNSHKVFFQDILACDMFQLLSKESILTNVLLAYIKLQQAAHRTALDLLDEMVPELESKIDNSFMKPVFGLSLEEHLKITGRKIAYPLELCVCVLLEVGLEEEGLFRMAGSASKMRRLKSGMDVNFITMDTAMDFRDVHVFSSVLKTYFRELPEPLLTYSLYDEWLACLSENMNLANQYSSIVEYLVKYADWFFPEEENFYISIEEVGCRTKRHARSNSADLRLMNIEFSNSAETSSIKRSQSTTSLEEQIQNCPLPESPKPITRARKNKPAPIPPSFTVGTESGSVSSYTIISTTASSPSAKDKITEKSIPSNTKKQSSNEICSTTEGSNINRKESFYNSDQHNRAESSIEDSKDHNHKITKIKVADENTQSLTDVTKLLPPETLNKIIESKKLAKPVPAPRISLEVQPKGTASEEVTPRKPVIPEKPTTLPRPFSCTFKSLKISDSPDIKSDVDKNKGPSLEKAHLYSVDKQQVSFIDIAAASSEDNLTLDTGQDYSTNVKSRNNSSVYDVDRNCGDGDKTVNAAKIETDRGQNSSHTRALSDGHNIDISNSANLPPHRSFHRIQRPMPPPPPPPLMSKPQSRPGSRSRLNHRNVLKNYRIWKNNNSQSTGFLSANFESLDYDECENELFLEEERKKGYKFVVRKNLYRWWIFLLIGIFTAFVGIFIDIAIEELAQIKHRKLKEYMDRFVIKYSLLIPFAIWLLFNIIPVFIGSLLVSCVEPVALGSGIPQVKCYLNGVKIPRIVRFKTLVVKTIGVITSVVGGLAGGKEGPMIHSGAVVAAGISQGKTTSFNTDFNIFKFFRTDHEKRDFVSGGAAAGVAAAFGAPVGGVLFSLEEGASFWNQSLTWRIFFASMVSTFTLNIVLSSYHGFPGHLSYPGLLNFGKFDNLSYELPELVIFIFIGAIGGLFGALFNHLNHKLMKFRAQYVKLKSLKVLEAVTVASFSASVAVLMIYISDDCKSLGLDPTKNPVQLFCPDGQYSTAAALWLQVPEASVRSFFHDSEDAIDTKTIVFFVIIYYCLTVWTYGINVSAGLFIPCLLIGSAWGRLIGLYVKVLFPTLDFPDVGKYALAGAAAQLGGVVRMTISLTVILIEATGNITFGLPLMVVLITAKWVADFFNEGIYDIQIQSSGIPLLAWEPPPLSSNVYASEVMSSPVVCLRLNENVGHVVDILMKETHNGFPVVDMREIDIEDDGFEPKHGGHLRGLILRHQLIILLKNRVFNEVSAVWDSEELSADMFRQQYPRYPSINDIQITAEERNYTMDLNPFMNPTPHIIQHRASLPRIFKLFRALGMRHLIVINDFNQVVGLVTRKDLARFKVSRHFGQISVSELKIS</sequence>
<keyword evidence="2 11" id="KW-0813">Transport</keyword>
<feature type="transmembrane region" description="Helical" evidence="11">
    <location>
        <begin position="902"/>
        <end position="925"/>
    </location>
</feature>
<proteinExistence type="inferred from homology"/>
<comment type="caution">
    <text evidence="15">The sequence shown here is derived from an EMBL/GenBank/DDBJ whole genome shotgun (WGS) entry which is preliminary data.</text>
</comment>
<feature type="transmembrane region" description="Helical" evidence="11">
    <location>
        <begin position="1189"/>
        <end position="1206"/>
    </location>
</feature>
<feature type="compositionally biased region" description="Low complexity" evidence="12">
    <location>
        <begin position="373"/>
        <end position="390"/>
    </location>
</feature>
<dbReference type="Pfam" id="PF00620">
    <property type="entry name" value="RhoGAP"/>
    <property type="match status" value="1"/>
</dbReference>
<feature type="region of interest" description="Disordered" evidence="12">
    <location>
        <begin position="324"/>
        <end position="447"/>
    </location>
</feature>
<dbReference type="InterPro" id="IPR001807">
    <property type="entry name" value="ClC"/>
</dbReference>
<dbReference type="EMBL" id="JBBCAQ010000036">
    <property type="protein sequence ID" value="KAK7576124.1"/>
    <property type="molecule type" value="Genomic_DNA"/>
</dbReference>
<evidence type="ECO:0000256" key="5">
    <source>
        <dbReference type="ARBA" id="ARBA00022989"/>
    </source>
</evidence>
<dbReference type="InterPro" id="IPR027267">
    <property type="entry name" value="AH/BAR_dom_sf"/>
</dbReference>
<dbReference type="Gene3D" id="1.20.1270.60">
    <property type="entry name" value="Arfaptin homology (AH) domain/BAR domain"/>
    <property type="match status" value="1"/>
</dbReference>
<evidence type="ECO:0000256" key="6">
    <source>
        <dbReference type="ARBA" id="ARBA00023065"/>
    </source>
</evidence>
<feature type="transmembrane region" description="Helical" evidence="11">
    <location>
        <begin position="741"/>
        <end position="762"/>
    </location>
</feature>
<dbReference type="Gene3D" id="1.10.3080.10">
    <property type="entry name" value="Clc chloride channel"/>
    <property type="match status" value="1"/>
</dbReference>
<evidence type="ECO:0000256" key="4">
    <source>
        <dbReference type="ARBA" id="ARBA00022737"/>
    </source>
</evidence>
<evidence type="ECO:0000256" key="9">
    <source>
        <dbReference type="ARBA" id="ARBA00023214"/>
    </source>
</evidence>
<feature type="domain" description="CBS" evidence="14">
    <location>
        <begin position="1243"/>
        <end position="1315"/>
    </location>
</feature>
<dbReference type="SMART" id="SM00116">
    <property type="entry name" value="CBS"/>
    <property type="match status" value="2"/>
</dbReference>
<dbReference type="SUPFAM" id="SSF81340">
    <property type="entry name" value="Clc chloride channel"/>
    <property type="match status" value="1"/>
</dbReference>
<keyword evidence="3 11" id="KW-0812">Transmembrane</keyword>
<evidence type="ECO:0000256" key="2">
    <source>
        <dbReference type="ARBA" id="ARBA00022448"/>
    </source>
</evidence>
<protein>
    <recommendedName>
        <fullName evidence="11">Chloride channel protein</fullName>
    </recommendedName>
</protein>
<dbReference type="CDD" id="cd03685">
    <property type="entry name" value="ClC_6_like"/>
    <property type="match status" value="1"/>
</dbReference>
<feature type="region of interest" description="Disordered" evidence="12">
    <location>
        <begin position="616"/>
        <end position="681"/>
    </location>
</feature>
<feature type="transmembrane region" description="Helical" evidence="11">
    <location>
        <begin position="1160"/>
        <end position="1183"/>
    </location>
</feature>
<keyword evidence="16" id="KW-1185">Reference proteome</keyword>
<evidence type="ECO:0000313" key="16">
    <source>
        <dbReference type="Proteomes" id="UP001367676"/>
    </source>
</evidence>
<dbReference type="Pfam" id="PF00654">
    <property type="entry name" value="Voltage_CLC"/>
    <property type="match status" value="1"/>
</dbReference>
<feature type="transmembrane region" description="Helical" evidence="11">
    <location>
        <begin position="1026"/>
        <end position="1046"/>
    </location>
</feature>
<dbReference type="SUPFAM" id="SSF48350">
    <property type="entry name" value="GTPase activation domain, GAP"/>
    <property type="match status" value="1"/>
</dbReference>
<keyword evidence="8 11" id="KW-0472">Membrane</keyword>
<keyword evidence="5 11" id="KW-1133">Transmembrane helix</keyword>
<dbReference type="SUPFAM" id="SSF54631">
    <property type="entry name" value="CBS-domain pair"/>
    <property type="match status" value="1"/>
</dbReference>
<dbReference type="InterPro" id="IPR014743">
    <property type="entry name" value="Cl-channel_core"/>
</dbReference>
<evidence type="ECO:0000256" key="11">
    <source>
        <dbReference type="RuleBase" id="RU361221"/>
    </source>
</evidence>
<dbReference type="GO" id="GO:0005765">
    <property type="term" value="C:lysosomal membrane"/>
    <property type="evidence" value="ECO:0007669"/>
    <property type="project" value="TreeGrafter"/>
</dbReference>
<dbReference type="PROSITE" id="PS51371">
    <property type="entry name" value="CBS"/>
    <property type="match status" value="2"/>
</dbReference>
<feature type="compositionally biased region" description="Basic and acidic residues" evidence="12">
    <location>
        <begin position="422"/>
        <end position="445"/>
    </location>
</feature>
<dbReference type="InterPro" id="IPR000198">
    <property type="entry name" value="RhoGAP_dom"/>
</dbReference>
<organism evidence="15 16">
    <name type="scientific">Parthenolecanium corni</name>
    <dbReference type="NCBI Taxonomy" id="536013"/>
    <lineage>
        <taxon>Eukaryota</taxon>
        <taxon>Metazoa</taxon>
        <taxon>Ecdysozoa</taxon>
        <taxon>Arthropoda</taxon>
        <taxon>Hexapoda</taxon>
        <taxon>Insecta</taxon>
        <taxon>Pterygota</taxon>
        <taxon>Neoptera</taxon>
        <taxon>Paraneoptera</taxon>
        <taxon>Hemiptera</taxon>
        <taxon>Sternorrhyncha</taxon>
        <taxon>Coccoidea</taxon>
        <taxon>Coccidae</taxon>
        <taxon>Parthenolecanium</taxon>
    </lineage>
</organism>
<dbReference type="Pfam" id="PF00571">
    <property type="entry name" value="CBS"/>
    <property type="match status" value="2"/>
</dbReference>
<name>A0AAN9XZF2_9HEMI</name>
<keyword evidence="4" id="KW-0677">Repeat</keyword>
<feature type="transmembrane region" description="Helical" evidence="11">
    <location>
        <begin position="987"/>
        <end position="1005"/>
    </location>
</feature>
<dbReference type="Gene3D" id="1.10.555.10">
    <property type="entry name" value="Rho GTPase activation protein"/>
    <property type="match status" value="1"/>
</dbReference>
<evidence type="ECO:0000256" key="3">
    <source>
        <dbReference type="ARBA" id="ARBA00022692"/>
    </source>
</evidence>
<evidence type="ECO:0000256" key="8">
    <source>
        <dbReference type="ARBA" id="ARBA00023136"/>
    </source>
</evidence>
<dbReference type="Proteomes" id="UP001367676">
    <property type="component" value="Unassembled WGS sequence"/>
</dbReference>
<comment type="subcellular location">
    <subcellularLocation>
        <location evidence="1 11">Membrane</location>
        <topology evidence="1 11">Multi-pass membrane protein</topology>
    </subcellularLocation>
</comment>
<evidence type="ECO:0000259" key="13">
    <source>
        <dbReference type="PROSITE" id="PS50238"/>
    </source>
</evidence>
<dbReference type="PROSITE" id="PS50238">
    <property type="entry name" value="RHOGAP"/>
    <property type="match status" value="1"/>
</dbReference>
<dbReference type="InterPro" id="IPR008936">
    <property type="entry name" value="Rho_GTPase_activation_prot"/>
</dbReference>
<keyword evidence="9 11" id="KW-0868">Chloride</keyword>
<accession>A0AAN9XZF2</accession>
<evidence type="ECO:0000259" key="14">
    <source>
        <dbReference type="PROSITE" id="PS51371"/>
    </source>
</evidence>
<dbReference type="GO" id="GO:0007165">
    <property type="term" value="P:signal transduction"/>
    <property type="evidence" value="ECO:0007669"/>
    <property type="project" value="InterPro"/>
</dbReference>
<dbReference type="PRINTS" id="PR00762">
    <property type="entry name" value="CLCHANNEL"/>
</dbReference>
<feature type="transmembrane region" description="Helical" evidence="11">
    <location>
        <begin position="937"/>
        <end position="959"/>
    </location>
</feature>
<dbReference type="InterPro" id="IPR051280">
    <property type="entry name" value="Cl-channel/antiporter"/>
</dbReference>
<evidence type="ECO:0000256" key="1">
    <source>
        <dbReference type="ARBA" id="ARBA00004141"/>
    </source>
</evidence>
<evidence type="ECO:0000256" key="12">
    <source>
        <dbReference type="SAM" id="MobiDB-lite"/>
    </source>
</evidence>
<dbReference type="Gene3D" id="3.10.580.10">
    <property type="entry name" value="CBS-domain"/>
    <property type="match status" value="1"/>
</dbReference>
<evidence type="ECO:0000256" key="10">
    <source>
        <dbReference type="PROSITE-ProRule" id="PRU00703"/>
    </source>
</evidence>